<feature type="compositionally biased region" description="Low complexity" evidence="1">
    <location>
        <begin position="510"/>
        <end position="528"/>
    </location>
</feature>
<accession>A0A6A4CBR3</accession>
<proteinExistence type="predicted"/>
<feature type="compositionally biased region" description="Basic and acidic residues" evidence="1">
    <location>
        <begin position="374"/>
        <end position="401"/>
    </location>
</feature>
<evidence type="ECO:0000313" key="2">
    <source>
        <dbReference type="EMBL" id="KAE9286548.1"/>
    </source>
</evidence>
<sequence>MTGGVYAIGKGDYDWMKCGAATVPDQMSFCALICGSSSSETLQLVTPAMARHNSPSAFSTQRIAAPYAGRGNRNKTVASVAPCKKQMAVINWENVLAPLDWMAVYLGLGRDNSAVEAAVVRCRSSPDLLQSLAAIEERTMQLLTETMRLVDGPVFIVSEYSTSYVELVSSLFFPRLTAALRSASTGIYVVGTPNTQLTALEMKQWKVNLLHTAILEYLFAGIDEVAATNLLARSAYGRIKVVALCANEMDTTAASGVRLIAPIAGRSVNYSSKFGSTPTAKSVLMTTLTPTRTKAATKSGKTKRVTRRQTKDLLMQSEDDDGASHSEGGEQAEDGQSSQDPPQPKVTRPAESEEEPTAEDTVPTSAPETPTALNEERTAAAETARRIADASPTPDEHRADEPTAAAPATEVAALASALYQLTTVVAGLQARADEGGQPPTPRATRSDGRAGGTEVTVTQDVSAAATSRTETEGQTAATPELAAIATAMGQLATMVARLQPAVAGREGGDQQPAARAPRQQATRARTTPGAVLTTSPETAPMKAVGDGVDEAHDGSPDVGENGVRGSHGARA</sequence>
<dbReference type="EMBL" id="QXGE01001946">
    <property type="protein sequence ID" value="KAE9286548.1"/>
    <property type="molecule type" value="Genomic_DNA"/>
</dbReference>
<dbReference type="PANTHER" id="PTHR38899">
    <property type="entry name" value="DOMAIN OOKINETE PROTEIN, PUTATIVE-RELATED"/>
    <property type="match status" value="1"/>
</dbReference>
<organism evidence="2 3">
    <name type="scientific">Phytophthora fragariae</name>
    <dbReference type="NCBI Taxonomy" id="53985"/>
    <lineage>
        <taxon>Eukaryota</taxon>
        <taxon>Sar</taxon>
        <taxon>Stramenopiles</taxon>
        <taxon>Oomycota</taxon>
        <taxon>Peronosporomycetes</taxon>
        <taxon>Peronosporales</taxon>
        <taxon>Peronosporaceae</taxon>
        <taxon>Phytophthora</taxon>
    </lineage>
</organism>
<reference evidence="2 3" key="1">
    <citation type="submission" date="2018-08" db="EMBL/GenBank/DDBJ databases">
        <title>Genomic investigation of the strawberry pathogen Phytophthora fragariae indicates pathogenicity is determined by transcriptional variation in three key races.</title>
        <authorList>
            <person name="Adams T.M."/>
            <person name="Armitage A.D."/>
            <person name="Sobczyk M.K."/>
            <person name="Bates H.J."/>
            <person name="Dunwell J.M."/>
            <person name="Nellist C.F."/>
            <person name="Harrison R.J."/>
        </authorList>
    </citation>
    <scope>NUCLEOTIDE SEQUENCE [LARGE SCALE GENOMIC DNA]</scope>
    <source>
        <strain evidence="2 3">A4</strain>
    </source>
</reference>
<comment type="caution">
    <text evidence="2">The sequence shown here is derived from an EMBL/GenBank/DDBJ whole genome shotgun (WGS) entry which is preliminary data.</text>
</comment>
<feature type="region of interest" description="Disordered" evidence="1">
    <location>
        <begin position="430"/>
        <end position="478"/>
    </location>
</feature>
<feature type="compositionally biased region" description="Polar residues" evidence="1">
    <location>
        <begin position="455"/>
        <end position="474"/>
    </location>
</feature>
<evidence type="ECO:0000313" key="3">
    <source>
        <dbReference type="Proteomes" id="UP000437068"/>
    </source>
</evidence>
<feature type="region of interest" description="Disordered" evidence="1">
    <location>
        <begin position="502"/>
        <end position="571"/>
    </location>
</feature>
<protein>
    <submittedName>
        <fullName evidence="2">Uncharacterized protein</fullName>
    </submittedName>
</protein>
<dbReference type="AlphaFoldDB" id="A0A6A4CBR3"/>
<evidence type="ECO:0000256" key="1">
    <source>
        <dbReference type="SAM" id="MobiDB-lite"/>
    </source>
</evidence>
<dbReference type="PANTHER" id="PTHR38899:SF1">
    <property type="entry name" value="PROTEIN KINASE"/>
    <property type="match status" value="1"/>
</dbReference>
<feature type="region of interest" description="Disordered" evidence="1">
    <location>
        <begin position="290"/>
        <end position="406"/>
    </location>
</feature>
<name>A0A6A4CBR3_9STRA</name>
<dbReference type="Proteomes" id="UP000437068">
    <property type="component" value="Unassembled WGS sequence"/>
</dbReference>
<gene>
    <name evidence="2" type="ORF">PF001_g21391</name>
</gene>